<comment type="caution">
    <text evidence="1">The sequence shown here is derived from an EMBL/GenBank/DDBJ whole genome shotgun (WGS) entry which is preliminary data.</text>
</comment>
<evidence type="ECO:0000313" key="1">
    <source>
        <dbReference type="EMBL" id="CAG8699686.1"/>
    </source>
</evidence>
<organism evidence="1 2">
    <name type="scientific">Gigaspora margarita</name>
    <dbReference type="NCBI Taxonomy" id="4874"/>
    <lineage>
        <taxon>Eukaryota</taxon>
        <taxon>Fungi</taxon>
        <taxon>Fungi incertae sedis</taxon>
        <taxon>Mucoromycota</taxon>
        <taxon>Glomeromycotina</taxon>
        <taxon>Glomeromycetes</taxon>
        <taxon>Diversisporales</taxon>
        <taxon>Gigasporaceae</taxon>
        <taxon>Gigaspora</taxon>
    </lineage>
</organism>
<keyword evidence="2" id="KW-1185">Reference proteome</keyword>
<gene>
    <name evidence="1" type="ORF">GMARGA_LOCUS12042</name>
</gene>
<reference evidence="1 2" key="1">
    <citation type="submission" date="2021-06" db="EMBL/GenBank/DDBJ databases">
        <authorList>
            <person name="Kallberg Y."/>
            <person name="Tangrot J."/>
            <person name="Rosling A."/>
        </authorList>
    </citation>
    <scope>NUCLEOTIDE SEQUENCE [LARGE SCALE GENOMIC DNA]</scope>
    <source>
        <strain evidence="1 2">120-4 pot B 10/14</strain>
    </source>
</reference>
<name>A0ABN7UZ55_GIGMA</name>
<dbReference type="Proteomes" id="UP000789901">
    <property type="component" value="Unassembled WGS sequence"/>
</dbReference>
<sequence length="157" mass="18131">AKTMMKRPRRLELLLPSFIYLAHWSMNLAKESHPIYAFYLPLSGGALLEDDVSKIAFAMFYSVKKMIPGGKDGRKVCKIIGKFLEFLILYHLINYKQNEEVGISVQTEHSSTQKTPRIKNLIVEKSHKKLEKSFLLEHKIKKGDKRTKMGILNQILI</sequence>
<dbReference type="EMBL" id="CAJVQB010007237">
    <property type="protein sequence ID" value="CAG8699686.1"/>
    <property type="molecule type" value="Genomic_DNA"/>
</dbReference>
<evidence type="ECO:0000313" key="2">
    <source>
        <dbReference type="Proteomes" id="UP000789901"/>
    </source>
</evidence>
<protein>
    <submittedName>
        <fullName evidence="1">3123_t:CDS:1</fullName>
    </submittedName>
</protein>
<feature type="non-terminal residue" evidence="1">
    <location>
        <position position="1"/>
    </location>
</feature>
<accession>A0ABN7UZ55</accession>
<proteinExistence type="predicted"/>